<organism evidence="1">
    <name type="scientific">Clostridium tertium</name>
    <dbReference type="NCBI Taxonomy" id="1559"/>
    <lineage>
        <taxon>Bacteria</taxon>
        <taxon>Bacillati</taxon>
        <taxon>Bacillota</taxon>
        <taxon>Clostridia</taxon>
        <taxon>Eubacteriales</taxon>
        <taxon>Clostridiaceae</taxon>
        <taxon>Clostridium</taxon>
    </lineage>
</organism>
<accession>A0A6N3EC74</accession>
<protein>
    <submittedName>
        <fullName evidence="1">Uncharacterized protein</fullName>
    </submittedName>
</protein>
<sequence>MRKLLIIILSLMITLVLYGCTKPNNSILKGFYQSEKTTDGYVIQVSIQPEENGFVQYIDNREVDSGTYDELDDKEYNLNGKNKTVKITLDKDDSFEVLIKKINGGNPIKMKNIDKVPTYFSTKFDDVEKYQKLLEE</sequence>
<gene>
    <name evidence="1" type="ORF">CTLFYP3_02210</name>
</gene>
<dbReference type="EMBL" id="CACRTO010000020">
    <property type="protein sequence ID" value="VYU37494.1"/>
    <property type="molecule type" value="Genomic_DNA"/>
</dbReference>
<reference evidence="1" key="1">
    <citation type="submission" date="2019-11" db="EMBL/GenBank/DDBJ databases">
        <authorList>
            <person name="Feng L."/>
        </authorList>
    </citation>
    <scope>NUCLEOTIDE SEQUENCE</scope>
    <source>
        <strain evidence="1">CTertiumLFYP3</strain>
    </source>
</reference>
<dbReference type="PROSITE" id="PS51257">
    <property type="entry name" value="PROKAR_LIPOPROTEIN"/>
    <property type="match status" value="1"/>
</dbReference>
<name>A0A6N3EC74_9CLOT</name>
<proteinExistence type="predicted"/>
<dbReference type="RefSeq" id="WP_156626655.1">
    <property type="nucleotide sequence ID" value="NZ_CACRTO010000020.1"/>
</dbReference>
<dbReference type="AlphaFoldDB" id="A0A6N3EC74"/>
<evidence type="ECO:0000313" key="1">
    <source>
        <dbReference type="EMBL" id="VYU37494.1"/>
    </source>
</evidence>